<keyword evidence="1" id="KW-0732">Signal</keyword>
<feature type="domain" description="Type six secretion immunity 3" evidence="2">
    <location>
        <begin position="46"/>
        <end position="161"/>
    </location>
</feature>
<organism evidence="3 4">
    <name type="scientific">Nannocystis bainbridge</name>
    <dbReference type="NCBI Taxonomy" id="2995303"/>
    <lineage>
        <taxon>Bacteria</taxon>
        <taxon>Pseudomonadati</taxon>
        <taxon>Myxococcota</taxon>
        <taxon>Polyangia</taxon>
        <taxon>Nannocystales</taxon>
        <taxon>Nannocystaceae</taxon>
        <taxon>Nannocystis</taxon>
    </lineage>
</organism>
<keyword evidence="4" id="KW-1185">Reference proteome</keyword>
<dbReference type="InterPro" id="IPR054004">
    <property type="entry name" value="Tsi3"/>
</dbReference>
<evidence type="ECO:0000313" key="4">
    <source>
        <dbReference type="Proteomes" id="UP001221686"/>
    </source>
</evidence>
<proteinExistence type="predicted"/>
<gene>
    <name evidence="3" type="ORF">POL25_23650</name>
</gene>
<comment type="caution">
    <text evidence="3">The sequence shown here is derived from an EMBL/GenBank/DDBJ whole genome shotgun (WGS) entry which is preliminary data.</text>
</comment>
<dbReference type="Pfam" id="PF22211">
    <property type="entry name" value="Tsi3"/>
    <property type="match status" value="1"/>
</dbReference>
<evidence type="ECO:0000256" key="1">
    <source>
        <dbReference type="SAM" id="SignalP"/>
    </source>
</evidence>
<sequence length="164" mass="17460">MRRHGANRWLLGLGALALHSMACAGEVAQAEEARRTIAVPQLQAQLEVPASALVEVRGRWVRVVIGPGRRAPELLEFGGPGPKRDRGLALAGDPGVRLDAALGKAVLRGRIEHRDGGSGGPEAALTGQIAVGPHEVEVFCSAQDEDHPSLRWCLRLLQTLRPLG</sequence>
<accession>A0ABT5E3D6</accession>
<feature type="signal peptide" evidence="1">
    <location>
        <begin position="1"/>
        <end position="24"/>
    </location>
</feature>
<evidence type="ECO:0000259" key="2">
    <source>
        <dbReference type="Pfam" id="PF22211"/>
    </source>
</evidence>
<name>A0ABT5E3D6_9BACT</name>
<reference evidence="3 4" key="1">
    <citation type="submission" date="2022-11" db="EMBL/GenBank/DDBJ databases">
        <title>Minimal conservation of predation-associated metabolite biosynthetic gene clusters underscores biosynthetic potential of Myxococcota including descriptions for ten novel species: Archangium lansinium sp. nov., Myxococcus landrumus sp. nov., Nannocystis bai.</title>
        <authorList>
            <person name="Ahearne A."/>
            <person name="Stevens C."/>
            <person name="Dowd S."/>
        </authorList>
    </citation>
    <scope>NUCLEOTIDE SEQUENCE [LARGE SCALE GENOMIC DNA]</scope>
    <source>
        <strain evidence="3 4">BB15-2</strain>
    </source>
</reference>
<dbReference type="RefSeq" id="WP_272088413.1">
    <property type="nucleotide sequence ID" value="NZ_JAQNDL010000002.1"/>
</dbReference>
<dbReference type="EMBL" id="JAQNDL010000002">
    <property type="protein sequence ID" value="MDC0719915.1"/>
    <property type="molecule type" value="Genomic_DNA"/>
</dbReference>
<feature type="chain" id="PRO_5045171540" description="Type six secretion immunity 3 domain-containing protein" evidence="1">
    <location>
        <begin position="25"/>
        <end position="164"/>
    </location>
</feature>
<dbReference type="Proteomes" id="UP001221686">
    <property type="component" value="Unassembled WGS sequence"/>
</dbReference>
<protein>
    <recommendedName>
        <fullName evidence="2">Type six secretion immunity 3 domain-containing protein</fullName>
    </recommendedName>
</protein>
<evidence type="ECO:0000313" key="3">
    <source>
        <dbReference type="EMBL" id="MDC0719915.1"/>
    </source>
</evidence>